<dbReference type="Gene3D" id="3.20.20.150">
    <property type="entry name" value="Divalent-metal-dependent TIM barrel enzymes"/>
    <property type="match status" value="1"/>
</dbReference>
<protein>
    <submittedName>
        <fullName evidence="5">TIM barrel protein</fullName>
    </submittedName>
</protein>
<feature type="active site" description="Proton donor/acceptor" evidence="3">
    <location>
        <position position="241"/>
    </location>
</feature>
<dbReference type="PANTHER" id="PTHR43489:SF6">
    <property type="entry name" value="HYDROXYPYRUVATE ISOMERASE-RELATED"/>
    <property type="match status" value="1"/>
</dbReference>
<evidence type="ECO:0000259" key="4">
    <source>
        <dbReference type="Pfam" id="PF01261"/>
    </source>
</evidence>
<dbReference type="InterPro" id="IPR036237">
    <property type="entry name" value="Xyl_isomerase-like_sf"/>
</dbReference>
<dbReference type="PANTHER" id="PTHR43489">
    <property type="entry name" value="ISOMERASE"/>
    <property type="match status" value="1"/>
</dbReference>
<keyword evidence="6" id="KW-1185">Reference proteome</keyword>
<dbReference type="GO" id="GO:0008903">
    <property type="term" value="F:hydroxypyruvate isomerase activity"/>
    <property type="evidence" value="ECO:0007669"/>
    <property type="project" value="TreeGrafter"/>
</dbReference>
<proteinExistence type="inferred from homology"/>
<sequence length="263" mass="29599">MPLKFAANLSFLYQDLPFLDRFSAAAQDGFTGVEYLSPYEFPSSEIRRRLDDNGLTQVLFNLSAGDAAKGERGLASLPGRESDFADSLERALEYATDLDCKRLHVMAGIRDKSIDRDRQYAVYRGNLEIAARAAQDAGITALIEPINDKDMPGYFLENCRMAATLIAEINNPHLQLQFDIYHVQRTDGDIINQYLKFAPIIRHIQIANPPHRFEPDNGEINYPYIFEFLDGEGYAGWIGCEYKPSAGTRETLGWARAFLSAKS</sequence>
<reference evidence="5 6" key="1">
    <citation type="journal article" date="2014" name="Int. J. Syst. Evol. Microbiol.">
        <title>Sneathiella chungangensis sp. nov., isolated from a marine sand, and emended description of the genus Sneathiella.</title>
        <authorList>
            <person name="Siamphan C."/>
            <person name="Kim H."/>
            <person name="Lee J.S."/>
            <person name="Kim W."/>
        </authorList>
    </citation>
    <scope>NUCLEOTIDE SEQUENCE [LARGE SCALE GENOMIC DNA]</scope>
    <source>
        <strain evidence="5 6">KCTC 32476</strain>
    </source>
</reference>
<feature type="domain" description="Xylose isomerase-like TIM barrel" evidence="4">
    <location>
        <begin position="22"/>
        <end position="257"/>
    </location>
</feature>
<evidence type="ECO:0000256" key="2">
    <source>
        <dbReference type="PIRNR" id="PIRNR006241"/>
    </source>
</evidence>
<dbReference type="PIRSF" id="PIRSF006241">
    <property type="entry name" value="HyI"/>
    <property type="match status" value="1"/>
</dbReference>
<dbReference type="Proteomes" id="UP000445696">
    <property type="component" value="Unassembled WGS sequence"/>
</dbReference>
<dbReference type="InterPro" id="IPR050417">
    <property type="entry name" value="Sugar_Epim/Isomerase"/>
</dbReference>
<evidence type="ECO:0000313" key="6">
    <source>
        <dbReference type="Proteomes" id="UP000445696"/>
    </source>
</evidence>
<evidence type="ECO:0000256" key="1">
    <source>
        <dbReference type="ARBA" id="ARBA00023235"/>
    </source>
</evidence>
<feature type="active site" description="Proton donor/acceptor" evidence="3">
    <location>
        <position position="144"/>
    </location>
</feature>
<comment type="similarity">
    <text evidence="2">Belongs to the hyi family.</text>
</comment>
<dbReference type="InterPro" id="IPR026040">
    <property type="entry name" value="HyI-like"/>
</dbReference>
<dbReference type="FunFam" id="3.20.20.150:FF:000007">
    <property type="entry name" value="Hydroxypyruvate isomerase"/>
    <property type="match status" value="1"/>
</dbReference>
<dbReference type="InterPro" id="IPR013022">
    <property type="entry name" value="Xyl_isomerase-like_TIM-brl"/>
</dbReference>
<dbReference type="EMBL" id="WTVA01000002">
    <property type="protein sequence ID" value="MZR22024.1"/>
    <property type="molecule type" value="Genomic_DNA"/>
</dbReference>
<name>A0A845MG49_9PROT</name>
<evidence type="ECO:0000313" key="5">
    <source>
        <dbReference type="EMBL" id="MZR22024.1"/>
    </source>
</evidence>
<dbReference type="Pfam" id="PF01261">
    <property type="entry name" value="AP_endonuc_2"/>
    <property type="match status" value="1"/>
</dbReference>
<comment type="caution">
    <text evidence="5">The sequence shown here is derived from an EMBL/GenBank/DDBJ whole genome shotgun (WGS) entry which is preliminary data.</text>
</comment>
<dbReference type="SUPFAM" id="SSF51658">
    <property type="entry name" value="Xylose isomerase-like"/>
    <property type="match status" value="1"/>
</dbReference>
<evidence type="ECO:0000256" key="3">
    <source>
        <dbReference type="PIRSR" id="PIRSR006241-50"/>
    </source>
</evidence>
<dbReference type="OrthoDB" id="9786584at2"/>
<organism evidence="5 6">
    <name type="scientific">Sneathiella chungangensis</name>
    <dbReference type="NCBI Taxonomy" id="1418234"/>
    <lineage>
        <taxon>Bacteria</taxon>
        <taxon>Pseudomonadati</taxon>
        <taxon>Pseudomonadota</taxon>
        <taxon>Alphaproteobacteria</taxon>
        <taxon>Sneathiellales</taxon>
        <taxon>Sneathiellaceae</taxon>
        <taxon>Sneathiella</taxon>
    </lineage>
</organism>
<keyword evidence="1 2" id="KW-0413">Isomerase</keyword>
<accession>A0A845MG49</accession>
<dbReference type="InterPro" id="IPR053398">
    <property type="entry name" value="HPT_OtnI_isomerases"/>
</dbReference>
<dbReference type="AlphaFoldDB" id="A0A845MG49"/>
<dbReference type="NCBIfam" id="NF043033">
    <property type="entry name" value="OxoTetrIsom"/>
    <property type="match status" value="1"/>
</dbReference>
<dbReference type="GO" id="GO:0046487">
    <property type="term" value="P:glyoxylate metabolic process"/>
    <property type="evidence" value="ECO:0007669"/>
    <property type="project" value="TreeGrafter"/>
</dbReference>
<gene>
    <name evidence="5" type="ORF">GQF03_06740</name>
</gene>
<dbReference type="RefSeq" id="WP_161338443.1">
    <property type="nucleotide sequence ID" value="NZ_JBHSDG010000006.1"/>
</dbReference>